<protein>
    <submittedName>
        <fullName evidence="3">Toprim domain-containing protein</fullName>
    </submittedName>
</protein>
<dbReference type="Proteomes" id="UP001305521">
    <property type="component" value="Chromosome"/>
</dbReference>
<reference evidence="3 4" key="1">
    <citation type="submission" date="2023-11" db="EMBL/GenBank/DDBJ databases">
        <title>Arctic aerobic anoxygenic photoheterotroph Sediminicoccus rosea KRV36 adapts its photosynthesis to long days of polar summer.</title>
        <authorList>
            <person name="Tomasch J."/>
            <person name="Kopejtka K."/>
            <person name="Bily T."/>
            <person name="Gardiner A.T."/>
            <person name="Gardian Z."/>
            <person name="Shivaramu S."/>
            <person name="Koblizek M."/>
            <person name="Engelhardt F."/>
            <person name="Kaftan D."/>
        </authorList>
    </citation>
    <scope>NUCLEOTIDE SEQUENCE [LARGE SCALE GENOMIC DNA]</scope>
    <source>
        <strain evidence="3 4">R-30</strain>
    </source>
</reference>
<dbReference type="InterPro" id="IPR055570">
    <property type="entry name" value="DUF7146"/>
</dbReference>
<evidence type="ECO:0000313" key="4">
    <source>
        <dbReference type="Proteomes" id="UP001305521"/>
    </source>
</evidence>
<evidence type="ECO:0000259" key="1">
    <source>
        <dbReference type="Pfam" id="PF13362"/>
    </source>
</evidence>
<evidence type="ECO:0000259" key="2">
    <source>
        <dbReference type="Pfam" id="PF23639"/>
    </source>
</evidence>
<dbReference type="Pfam" id="PF23639">
    <property type="entry name" value="DUF7146"/>
    <property type="match status" value="1"/>
</dbReference>
<proteinExistence type="predicted"/>
<dbReference type="RefSeq" id="WP_318650388.1">
    <property type="nucleotide sequence ID" value="NZ_CP137852.1"/>
</dbReference>
<name>A0ABZ0PL07_9PROT</name>
<dbReference type="Pfam" id="PF13362">
    <property type="entry name" value="Toprim_3"/>
    <property type="match status" value="1"/>
</dbReference>
<organism evidence="3 4">
    <name type="scientific">Sediminicoccus rosea</name>
    <dbReference type="NCBI Taxonomy" id="1225128"/>
    <lineage>
        <taxon>Bacteria</taxon>
        <taxon>Pseudomonadati</taxon>
        <taxon>Pseudomonadota</taxon>
        <taxon>Alphaproteobacteria</taxon>
        <taxon>Acetobacterales</taxon>
        <taxon>Roseomonadaceae</taxon>
        <taxon>Sediminicoccus</taxon>
    </lineage>
</organism>
<keyword evidence="4" id="KW-1185">Reference proteome</keyword>
<dbReference type="EMBL" id="CP137852">
    <property type="protein sequence ID" value="WPB86416.1"/>
    <property type="molecule type" value="Genomic_DNA"/>
</dbReference>
<accession>A0ABZ0PL07</accession>
<sequence length="316" mass="33611">MKERPDIPEVVAMLSARMSELAMQLCGEPTERGRDTWRYRRKGSLAVVVQGAKRGSWFDHEAGQGGDALGFIAHLNGKPMREAYRWALGWLGVEVGQRRPEAPQRPVAPPEGQIEASRTLDLARLIWMQAAPAAGTVVEAYLASRGLALPDAAPIRFHGSCPRGPERLPAMVTLMVSPSTGEAAGVHRTFLKPDGTGKAEGKAKMMAGHAGVICLSPRRDVGDALGLVEGIETGLAVMQRGGWRPVWAATSAGSIAAFPVLPPIGTLHLFADADTAGLSAARQCAGAWAAAGRRARVIWPPAGDWDDALRRGRGIN</sequence>
<feature type="domain" description="DUF7146" evidence="2">
    <location>
        <begin position="120"/>
        <end position="210"/>
    </location>
</feature>
<feature type="domain" description="Toprim" evidence="1">
    <location>
        <begin position="225"/>
        <end position="311"/>
    </location>
</feature>
<dbReference type="InterPro" id="IPR006171">
    <property type="entry name" value="TOPRIM_dom"/>
</dbReference>
<dbReference type="SUPFAM" id="SSF57783">
    <property type="entry name" value="Zinc beta-ribbon"/>
    <property type="match status" value="1"/>
</dbReference>
<gene>
    <name evidence="3" type="ORF">R9Z33_05960</name>
</gene>
<evidence type="ECO:0000313" key="3">
    <source>
        <dbReference type="EMBL" id="WPB86416.1"/>
    </source>
</evidence>